<evidence type="ECO:0000313" key="2">
    <source>
        <dbReference type="Proteomes" id="UP000266723"/>
    </source>
</evidence>
<sequence length="80" mass="8927">MEAERMRRRLKGKFRTMSQDAGEFSLLYLRNRSRLPYQESNLMVKKIGGSPFGALLDGFFSVQSFSGIVYADGVDSGGPT</sequence>
<name>A0ABQ7ABU0_BRACR</name>
<comment type="caution">
    <text evidence="1">The sequence shown here is derived from an EMBL/GenBank/DDBJ whole genome shotgun (WGS) entry which is preliminary data.</text>
</comment>
<keyword evidence="2" id="KW-1185">Reference proteome</keyword>
<gene>
    <name evidence="1" type="ORF">DY000_02054997</name>
</gene>
<proteinExistence type="predicted"/>
<evidence type="ECO:0000313" key="1">
    <source>
        <dbReference type="EMBL" id="KAF3495108.1"/>
    </source>
</evidence>
<protein>
    <submittedName>
        <fullName evidence="1">Uncharacterized protein</fullName>
    </submittedName>
</protein>
<reference evidence="1 2" key="1">
    <citation type="journal article" date="2020" name="BMC Genomics">
        <title>Intraspecific diversification of the crop wild relative Brassica cretica Lam. using demographic model selection.</title>
        <authorList>
            <person name="Kioukis A."/>
            <person name="Michalopoulou V.A."/>
            <person name="Briers L."/>
            <person name="Pirintsos S."/>
            <person name="Studholme D.J."/>
            <person name="Pavlidis P."/>
            <person name="Sarris P.F."/>
        </authorList>
    </citation>
    <scope>NUCLEOTIDE SEQUENCE [LARGE SCALE GENOMIC DNA]</scope>
    <source>
        <strain evidence="2">cv. PFS-1207/04</strain>
    </source>
</reference>
<accession>A0ABQ7ABU0</accession>
<dbReference type="Proteomes" id="UP000266723">
    <property type="component" value="Unassembled WGS sequence"/>
</dbReference>
<organism evidence="1 2">
    <name type="scientific">Brassica cretica</name>
    <name type="common">Mustard</name>
    <dbReference type="NCBI Taxonomy" id="69181"/>
    <lineage>
        <taxon>Eukaryota</taxon>
        <taxon>Viridiplantae</taxon>
        <taxon>Streptophyta</taxon>
        <taxon>Embryophyta</taxon>
        <taxon>Tracheophyta</taxon>
        <taxon>Spermatophyta</taxon>
        <taxon>Magnoliopsida</taxon>
        <taxon>eudicotyledons</taxon>
        <taxon>Gunneridae</taxon>
        <taxon>Pentapetalae</taxon>
        <taxon>rosids</taxon>
        <taxon>malvids</taxon>
        <taxon>Brassicales</taxon>
        <taxon>Brassicaceae</taxon>
        <taxon>Brassiceae</taxon>
        <taxon>Brassica</taxon>
    </lineage>
</organism>
<dbReference type="EMBL" id="QGKV02002055">
    <property type="protein sequence ID" value="KAF3495108.1"/>
    <property type="molecule type" value="Genomic_DNA"/>
</dbReference>